<dbReference type="EMBL" id="RCML01000237">
    <property type="protein sequence ID" value="KAG2984276.1"/>
    <property type="molecule type" value="Genomic_DNA"/>
</dbReference>
<dbReference type="EMBL" id="RCMG01000437">
    <property type="protein sequence ID" value="KAG2854256.1"/>
    <property type="molecule type" value="Genomic_DNA"/>
</dbReference>
<protein>
    <submittedName>
        <fullName evidence="2">Uncharacterized protein</fullName>
    </submittedName>
</protein>
<gene>
    <name evidence="2" type="ORF">PC113_g13468</name>
    <name evidence="3" type="ORF">PC118_g8955</name>
</gene>
<comment type="caution">
    <text evidence="2">The sequence shown here is derived from an EMBL/GenBank/DDBJ whole genome shotgun (WGS) entry which is preliminary data.</text>
</comment>
<feature type="compositionally biased region" description="Polar residues" evidence="1">
    <location>
        <begin position="295"/>
        <end position="310"/>
    </location>
</feature>
<dbReference type="Proteomes" id="UP000735874">
    <property type="component" value="Unassembled WGS sequence"/>
</dbReference>
<name>A0A8T0YX59_9STRA</name>
<evidence type="ECO:0000313" key="2">
    <source>
        <dbReference type="EMBL" id="KAG2854256.1"/>
    </source>
</evidence>
<evidence type="ECO:0000313" key="3">
    <source>
        <dbReference type="EMBL" id="KAG2984276.1"/>
    </source>
</evidence>
<accession>A0A8T0YX59</accession>
<proteinExistence type="predicted"/>
<dbReference type="AlphaFoldDB" id="A0A8T0YX59"/>
<feature type="compositionally biased region" description="Basic residues" evidence="1">
    <location>
        <begin position="238"/>
        <end position="251"/>
    </location>
</feature>
<feature type="region of interest" description="Disordered" evidence="1">
    <location>
        <begin position="218"/>
        <end position="310"/>
    </location>
</feature>
<sequence>MYPLLHQKCWQFWMRFRYVFLLLALYPPTNNAVARRKLKASALPTRLQLLSAFIEELGYYDLMTAFDEGVHDNLMWFRGKAVKHSSGAKQSDDSYDSGPPAQEDLAVVYKRECCRYDSIVARALDPYQVDEDGYSSIPELIEQCQALDPTRPKNLRLTDNALARPWKKLLTDRSLRVTQLAVAKLLSTGKSAATFFDRPLKASDKSDDDLDIEEDNVYTVRPPSRPMASEPPRSRPTNTHRKATKSARIRMKTSSSVTPTMTRAKATRTTKAREMTTAKMKPTNPPTKRLHPVTRSPTLSTSASPTRTLR</sequence>
<evidence type="ECO:0000256" key="1">
    <source>
        <dbReference type="SAM" id="MobiDB-lite"/>
    </source>
</evidence>
<evidence type="ECO:0000313" key="4">
    <source>
        <dbReference type="Proteomes" id="UP000735874"/>
    </source>
</evidence>
<organism evidence="2 4">
    <name type="scientific">Phytophthora cactorum</name>
    <dbReference type="NCBI Taxonomy" id="29920"/>
    <lineage>
        <taxon>Eukaryota</taxon>
        <taxon>Sar</taxon>
        <taxon>Stramenopiles</taxon>
        <taxon>Oomycota</taxon>
        <taxon>Peronosporomycetes</taxon>
        <taxon>Peronosporales</taxon>
        <taxon>Peronosporaceae</taxon>
        <taxon>Phytophthora</taxon>
    </lineage>
</organism>
<dbReference type="Proteomes" id="UP000697107">
    <property type="component" value="Unassembled WGS sequence"/>
</dbReference>
<dbReference type="VEuPathDB" id="FungiDB:PC110_g18829"/>
<reference evidence="2" key="1">
    <citation type="submission" date="2018-10" db="EMBL/GenBank/DDBJ databases">
        <title>Effector identification in a new, highly contiguous assembly of the strawberry crown rot pathogen Phytophthora cactorum.</title>
        <authorList>
            <person name="Armitage A.D."/>
            <person name="Nellist C.F."/>
            <person name="Bates H."/>
            <person name="Vickerstaff R.J."/>
            <person name="Harrison R.J."/>
        </authorList>
    </citation>
    <scope>NUCLEOTIDE SEQUENCE</scope>
    <source>
        <strain evidence="2">15-7</strain>
        <strain evidence="3">P415</strain>
    </source>
</reference>